<evidence type="ECO:0000259" key="3">
    <source>
        <dbReference type="Pfam" id="PF07685"/>
    </source>
</evidence>
<gene>
    <name evidence="2" type="primary">gatD</name>
    <name evidence="4" type="ORF">A2Y75_03525</name>
</gene>
<dbReference type="GO" id="GO:0009252">
    <property type="term" value="P:peptidoglycan biosynthetic process"/>
    <property type="evidence" value="ECO:0007669"/>
    <property type="project" value="UniProtKB-UniRule"/>
</dbReference>
<dbReference type="GO" id="GO:0140282">
    <property type="term" value="F:carbon-nitrogen ligase activity on lipid II"/>
    <property type="evidence" value="ECO:0007669"/>
    <property type="project" value="UniProtKB-UniRule"/>
</dbReference>
<evidence type="ECO:0000313" key="5">
    <source>
        <dbReference type="Proteomes" id="UP000177876"/>
    </source>
</evidence>
<dbReference type="GO" id="GO:0016740">
    <property type="term" value="F:transferase activity"/>
    <property type="evidence" value="ECO:0007669"/>
    <property type="project" value="UniProtKB-KW"/>
</dbReference>
<dbReference type="SUPFAM" id="SSF52317">
    <property type="entry name" value="Class I glutamine amidotransferase-like"/>
    <property type="match status" value="1"/>
</dbReference>
<dbReference type="InterPro" id="IPR011698">
    <property type="entry name" value="GATase_3"/>
</dbReference>
<comment type="pathway">
    <text evidence="2">Cell wall biogenesis; peptidoglycan biosynthesis.</text>
</comment>
<feature type="active site" evidence="2">
    <location>
        <position position="194"/>
    </location>
</feature>
<dbReference type="Gene3D" id="3.40.50.880">
    <property type="match status" value="1"/>
</dbReference>
<comment type="subunit">
    <text evidence="2">Forms a heterodimer with MurT.</text>
</comment>
<feature type="binding site" evidence="2">
    <location>
        <position position="128"/>
    </location>
    <ligand>
        <name>substrate</name>
    </ligand>
</feature>
<keyword evidence="4" id="KW-0808">Transferase</keyword>
<dbReference type="HAMAP" id="MF_02213">
    <property type="entry name" value="Lipid_II_synth_GatD"/>
    <property type="match status" value="1"/>
</dbReference>
<evidence type="ECO:0000313" key="4">
    <source>
        <dbReference type="EMBL" id="OFW56385.1"/>
    </source>
</evidence>
<dbReference type="PANTHER" id="PTHR21343">
    <property type="entry name" value="DETHIOBIOTIN SYNTHETASE"/>
    <property type="match status" value="1"/>
</dbReference>
<dbReference type="EC" id="3.5.1.2" evidence="2"/>
<evidence type="ECO:0000256" key="1">
    <source>
        <dbReference type="ARBA" id="ARBA00022962"/>
    </source>
</evidence>
<dbReference type="GO" id="GO:0009236">
    <property type="term" value="P:cobalamin biosynthetic process"/>
    <property type="evidence" value="ECO:0007669"/>
    <property type="project" value="InterPro"/>
</dbReference>
<keyword evidence="2" id="KW-0573">Peptidoglycan synthesis</keyword>
<comment type="similarity">
    <text evidence="2">Belongs to the CobB/CobQ family. GatD subfamily.</text>
</comment>
<keyword evidence="2" id="KW-0378">Hydrolase</keyword>
<organism evidence="4 5">
    <name type="scientific">Candidatus Solincola sediminis</name>
    <dbReference type="NCBI Taxonomy" id="1797199"/>
    <lineage>
        <taxon>Bacteria</taxon>
        <taxon>Bacillati</taxon>
        <taxon>Actinomycetota</taxon>
        <taxon>Candidatus Geothermincolia</taxon>
        <taxon>Candidatus Geothermincolales</taxon>
        <taxon>Candidatus Geothermincolaceae</taxon>
        <taxon>Candidatus Solincola</taxon>
    </lineage>
</organism>
<dbReference type="PANTHER" id="PTHR21343:SF9">
    <property type="entry name" value="LIPID II ISOGLUTAMINYL SYNTHASE (GLUTAMINE-HYDROLYZING) SUBUNIT GATD"/>
    <property type="match status" value="1"/>
</dbReference>
<keyword evidence="1 2" id="KW-0315">Glutamine amidotransferase</keyword>
<dbReference type="Proteomes" id="UP000177876">
    <property type="component" value="Unassembled WGS sequence"/>
</dbReference>
<dbReference type="InterPro" id="IPR033949">
    <property type="entry name" value="CobQ_GATase1"/>
</dbReference>
<comment type="catalytic activity">
    <reaction evidence="2">
        <text>L-glutamine + H2O = L-glutamate + NH4(+)</text>
        <dbReference type="Rhea" id="RHEA:15889"/>
        <dbReference type="ChEBI" id="CHEBI:15377"/>
        <dbReference type="ChEBI" id="CHEBI:28938"/>
        <dbReference type="ChEBI" id="CHEBI:29985"/>
        <dbReference type="ChEBI" id="CHEBI:58359"/>
        <dbReference type="EC" id="3.5.1.2"/>
    </reaction>
</comment>
<dbReference type="InterPro" id="IPR029062">
    <property type="entry name" value="Class_I_gatase-like"/>
</dbReference>
<reference evidence="4 5" key="1">
    <citation type="journal article" date="2016" name="Nat. Commun.">
        <title>Thousands of microbial genomes shed light on interconnected biogeochemical processes in an aquifer system.</title>
        <authorList>
            <person name="Anantharaman K."/>
            <person name="Brown C.T."/>
            <person name="Hug L.A."/>
            <person name="Sharon I."/>
            <person name="Castelle C.J."/>
            <person name="Probst A.J."/>
            <person name="Thomas B.C."/>
            <person name="Singh A."/>
            <person name="Wilkins M.J."/>
            <person name="Karaoz U."/>
            <person name="Brodie E.L."/>
            <person name="Williams K.H."/>
            <person name="Hubbard S.S."/>
            <person name="Banfield J.F."/>
        </authorList>
    </citation>
    <scope>NUCLEOTIDE SEQUENCE [LARGE SCALE GENOMIC DNA]</scope>
</reference>
<keyword evidence="2" id="KW-0961">Cell wall biogenesis/degradation</keyword>
<dbReference type="EMBL" id="MELK01000047">
    <property type="protein sequence ID" value="OFW56385.1"/>
    <property type="molecule type" value="Genomic_DNA"/>
</dbReference>
<dbReference type="EC" id="6.3.5.13" evidence="2"/>
<dbReference type="InterPro" id="IPR043702">
    <property type="entry name" value="Lipid_II_synth_GatD"/>
</dbReference>
<evidence type="ECO:0000256" key="2">
    <source>
        <dbReference type="HAMAP-Rule" id="MF_02213"/>
    </source>
</evidence>
<comment type="caution">
    <text evidence="4">The sequence shown here is derived from an EMBL/GenBank/DDBJ whole genome shotgun (WGS) entry which is preliminary data.</text>
</comment>
<name>A0A1F2WHP5_9ACTN</name>
<dbReference type="UniPathway" id="UPA00219"/>
<comment type="function">
    <text evidence="2">The lipid II isoglutaminyl synthase complex catalyzes the formation of alpha-D-isoglutamine in the cell wall lipid II stem peptide. The GatD subunit catalyzes the hydrolysis of glutamine to glutamate and ammonia. The resulting ammonia molecule is channeled to the active site of MurT.</text>
</comment>
<sequence length="253" mass="28105">MQLRICHLYPELMNIYGDRGNVITMVKRCIWRDIAVTVTDITLGEAIDPADFDFFFIGGGQDREQILVCDDLSGDKGQAVRQAVEDGVSLLAICGGYQLLGKYFLTYTGEDLPGISLFDVKTVGGDTRFIGNIAVDCEVDGIRAQLVGFENHSGRTRLGPEARPLGRVIKGYGNNGEDGTEGCVYKSAVGSYLHGSLLPKNPRLADWFILRSLRRKYELEELPGLDDALENAARDAALQFTMKEKRFRKRFGR</sequence>
<dbReference type="CDD" id="cd01750">
    <property type="entry name" value="GATase1_CobQ"/>
    <property type="match status" value="1"/>
</dbReference>
<dbReference type="AlphaFoldDB" id="A0A1F2WHP5"/>
<proteinExistence type="inferred from homology"/>
<protein>
    <recommendedName>
        <fullName evidence="2">Lipid II isoglutaminyl synthase (glutamine-hydrolyzing) subunit GatD</fullName>
        <ecNumber evidence="2">6.3.5.13</ecNumber>
    </recommendedName>
    <alternativeName>
        <fullName evidence="2">Lipid II isoglutaminyl synthase glutaminase subunit</fullName>
        <ecNumber evidence="2">3.5.1.2</ecNumber>
    </alternativeName>
</protein>
<dbReference type="STRING" id="1797197.A2Y75_03525"/>
<accession>A0A1F2WHP5</accession>
<keyword evidence="2" id="KW-0436">Ligase</keyword>
<dbReference type="GO" id="GO:0008360">
    <property type="term" value="P:regulation of cell shape"/>
    <property type="evidence" value="ECO:0007669"/>
    <property type="project" value="UniProtKB-KW"/>
</dbReference>
<feature type="domain" description="CobB/CobQ-like glutamine amidotransferase" evidence="3">
    <location>
        <begin position="4"/>
        <end position="201"/>
    </location>
</feature>
<dbReference type="PROSITE" id="PS51274">
    <property type="entry name" value="GATASE_COBBQ"/>
    <property type="match status" value="1"/>
</dbReference>
<keyword evidence="2" id="KW-0133">Cell shape</keyword>
<dbReference type="Pfam" id="PF07685">
    <property type="entry name" value="GATase_3"/>
    <property type="match status" value="1"/>
</dbReference>
<comment type="catalytic activity">
    <reaction evidence="2">
        <text>beta-D-GlcNAc-(1-&gt;4)-Mur2Ac(oyl-L-Ala-gamma-D-Glu-L-Lys-D-Ala-D-Ala)-di-trans,octa-cis-undecaprenyl diphosphate + L-glutamine + ATP + H2O = beta-D-GlcNAc-(1-&gt;4)-Mur2Ac(oyl-L-Ala-D-isoglutaminyl-L-Lys-D-Ala-D-Ala)-di-trans,octa-cis-undecaprenyl diphosphate + L-glutamate + ADP + phosphate + H(+)</text>
        <dbReference type="Rhea" id="RHEA:57928"/>
        <dbReference type="ChEBI" id="CHEBI:15377"/>
        <dbReference type="ChEBI" id="CHEBI:15378"/>
        <dbReference type="ChEBI" id="CHEBI:29985"/>
        <dbReference type="ChEBI" id="CHEBI:30616"/>
        <dbReference type="ChEBI" id="CHEBI:43474"/>
        <dbReference type="ChEBI" id="CHEBI:58359"/>
        <dbReference type="ChEBI" id="CHEBI:60033"/>
        <dbReference type="ChEBI" id="CHEBI:62233"/>
        <dbReference type="ChEBI" id="CHEBI:456216"/>
        <dbReference type="EC" id="6.3.5.13"/>
    </reaction>
</comment>
<dbReference type="GO" id="GO:0071555">
    <property type="term" value="P:cell wall organization"/>
    <property type="evidence" value="ECO:0007669"/>
    <property type="project" value="UniProtKB-KW"/>
</dbReference>
<feature type="active site" description="Nucleophile" evidence="2">
    <location>
        <position position="94"/>
    </location>
</feature>
<dbReference type="GO" id="GO:0004359">
    <property type="term" value="F:glutaminase activity"/>
    <property type="evidence" value="ECO:0007669"/>
    <property type="project" value="UniProtKB-UniRule"/>
</dbReference>